<proteinExistence type="predicted"/>
<name>A0A3S1CVD9_9BACT</name>
<sequence>MGDEGERLTFKSVGSSLSFPALRGVTGGEARVPRFFIAARGIKPVTGEQLPHSSFSIPDRTYHTPNGPPDA</sequence>
<protein>
    <submittedName>
        <fullName evidence="1">Uncharacterized protein</fullName>
    </submittedName>
</protein>
<evidence type="ECO:0000313" key="1">
    <source>
        <dbReference type="EMBL" id="NSL91155.1"/>
    </source>
</evidence>
<comment type="caution">
    <text evidence="1">The sequence shown here is derived from an EMBL/GenBank/DDBJ whole genome shotgun (WGS) entry which is preliminary data.</text>
</comment>
<dbReference type="Proteomes" id="UP000281028">
    <property type="component" value="Unassembled WGS sequence"/>
</dbReference>
<evidence type="ECO:0000313" key="2">
    <source>
        <dbReference type="Proteomes" id="UP000281028"/>
    </source>
</evidence>
<keyword evidence="2" id="KW-1185">Reference proteome</keyword>
<reference evidence="1" key="1">
    <citation type="submission" date="2020-05" db="EMBL/GenBank/DDBJ databases">
        <title>Chitinophaga laudate sp. nov., isolated from a tropical peat swamp.</title>
        <authorList>
            <person name="Goh C.B.S."/>
            <person name="Lee M.S."/>
            <person name="Parimannan S."/>
            <person name="Pasbakhsh P."/>
            <person name="Yule C.M."/>
            <person name="Rajandas H."/>
            <person name="Loke S."/>
            <person name="Croft L."/>
            <person name="Tan J.B.L."/>
        </authorList>
    </citation>
    <scope>NUCLEOTIDE SEQUENCE</scope>
    <source>
        <strain evidence="1">Mgbs1</strain>
    </source>
</reference>
<dbReference type="EMBL" id="RIAR02000001">
    <property type="protein sequence ID" value="NSL91155.1"/>
    <property type="molecule type" value="Genomic_DNA"/>
</dbReference>
<dbReference type="AlphaFoldDB" id="A0A3S1CVD9"/>
<organism evidence="1 2">
    <name type="scientific">Chitinophaga solisilvae</name>
    <dbReference type="NCBI Taxonomy" id="1233460"/>
    <lineage>
        <taxon>Bacteria</taxon>
        <taxon>Pseudomonadati</taxon>
        <taxon>Bacteroidota</taxon>
        <taxon>Chitinophagia</taxon>
        <taxon>Chitinophagales</taxon>
        <taxon>Chitinophagaceae</taxon>
        <taxon>Chitinophaga</taxon>
    </lineage>
</organism>
<accession>A0A3S1CVD9</accession>
<gene>
    <name evidence="1" type="ORF">ECE50_030310</name>
</gene>